<keyword evidence="2 5" id="KW-0812">Transmembrane</keyword>
<sequence length="316" mass="34543">MARDNGPPGVRCTSCTTSDNNGDHVDGVVCSEWGPLLPNSHAPHAPSLATRPPVPVILCFVLNILLETGLYLITIALNQILEENICQSITPDVRGADDPRCKGSIVQSELSLIRGWQVTFDIVPGLLTAVPYGLLADRHDKEFVLGLSVLGGALASSFSVLVSTVLGSQLIASPLVYLLIEINKWLPIYCGLGCMWLATSLVFSVPRVPQYQATRKATQLEHCPLPVRAVTVTVRETVIGIGQAAMWFAHNNTVVVMLLLTFLVTSLGRLAQEVLLQFVTKRYGWSWSEVSFFFLFIHSFSPSGQDVRTQKETQLT</sequence>
<feature type="transmembrane region" description="Helical" evidence="5">
    <location>
        <begin position="253"/>
        <end position="271"/>
    </location>
</feature>
<dbReference type="PANTHER" id="PTHR23507:SF1">
    <property type="entry name" value="FI18259P1-RELATED"/>
    <property type="match status" value="1"/>
</dbReference>
<name>A0AAJ0CUU2_9HYPO</name>
<protein>
    <submittedName>
        <fullName evidence="6">Uncharacterized protein</fullName>
    </submittedName>
</protein>
<accession>A0AAJ0CUU2</accession>
<dbReference type="InterPro" id="IPR036259">
    <property type="entry name" value="MFS_trans_sf"/>
</dbReference>
<feature type="transmembrane region" description="Helical" evidence="5">
    <location>
        <begin position="186"/>
        <end position="206"/>
    </location>
</feature>
<comment type="caution">
    <text evidence="6">The sequence shown here is derived from an EMBL/GenBank/DDBJ whole genome shotgun (WGS) entry which is preliminary data.</text>
</comment>
<reference evidence="6" key="1">
    <citation type="submission" date="2023-06" db="EMBL/GenBank/DDBJ databases">
        <title>Conoideocrella luteorostrata (Hypocreales: Clavicipitaceae), a potential biocontrol fungus for elongate hemlock scale in United States Christmas tree production areas.</title>
        <authorList>
            <person name="Barrett H."/>
            <person name="Lovett B."/>
            <person name="Macias A.M."/>
            <person name="Stajich J.E."/>
            <person name="Kasson M.T."/>
        </authorList>
    </citation>
    <scope>NUCLEOTIDE SEQUENCE</scope>
    <source>
        <strain evidence="6">ARSEF 14590</strain>
    </source>
</reference>
<dbReference type="GO" id="GO:0016020">
    <property type="term" value="C:membrane"/>
    <property type="evidence" value="ECO:0007669"/>
    <property type="project" value="UniProtKB-SubCell"/>
</dbReference>
<evidence type="ECO:0000256" key="2">
    <source>
        <dbReference type="ARBA" id="ARBA00022692"/>
    </source>
</evidence>
<evidence type="ECO:0000313" key="6">
    <source>
        <dbReference type="EMBL" id="KAK2603871.1"/>
    </source>
</evidence>
<organism evidence="6 7">
    <name type="scientific">Conoideocrella luteorostrata</name>
    <dbReference type="NCBI Taxonomy" id="1105319"/>
    <lineage>
        <taxon>Eukaryota</taxon>
        <taxon>Fungi</taxon>
        <taxon>Dikarya</taxon>
        <taxon>Ascomycota</taxon>
        <taxon>Pezizomycotina</taxon>
        <taxon>Sordariomycetes</taxon>
        <taxon>Hypocreomycetidae</taxon>
        <taxon>Hypocreales</taxon>
        <taxon>Clavicipitaceae</taxon>
        <taxon>Conoideocrella</taxon>
    </lineage>
</organism>
<dbReference type="Proteomes" id="UP001251528">
    <property type="component" value="Unassembled WGS sequence"/>
</dbReference>
<dbReference type="PANTHER" id="PTHR23507">
    <property type="entry name" value="ZGC:174356"/>
    <property type="match status" value="1"/>
</dbReference>
<comment type="subcellular location">
    <subcellularLocation>
        <location evidence="1">Membrane</location>
        <topology evidence="1">Multi-pass membrane protein</topology>
    </subcellularLocation>
</comment>
<evidence type="ECO:0000256" key="1">
    <source>
        <dbReference type="ARBA" id="ARBA00004141"/>
    </source>
</evidence>
<feature type="transmembrane region" description="Helical" evidence="5">
    <location>
        <begin position="143"/>
        <end position="166"/>
    </location>
</feature>
<keyword evidence="7" id="KW-1185">Reference proteome</keyword>
<gene>
    <name evidence="6" type="ORF">QQS21_003906</name>
</gene>
<evidence type="ECO:0000256" key="4">
    <source>
        <dbReference type="ARBA" id="ARBA00023136"/>
    </source>
</evidence>
<keyword evidence="4 5" id="KW-0472">Membrane</keyword>
<feature type="transmembrane region" description="Helical" evidence="5">
    <location>
        <begin position="283"/>
        <end position="301"/>
    </location>
</feature>
<proteinExistence type="predicted"/>
<dbReference type="AlphaFoldDB" id="A0AAJ0CUU2"/>
<dbReference type="EMBL" id="JASWJB010000054">
    <property type="protein sequence ID" value="KAK2603871.1"/>
    <property type="molecule type" value="Genomic_DNA"/>
</dbReference>
<feature type="transmembrane region" description="Helical" evidence="5">
    <location>
        <begin position="54"/>
        <end position="77"/>
    </location>
</feature>
<dbReference type="SUPFAM" id="SSF103473">
    <property type="entry name" value="MFS general substrate transporter"/>
    <property type="match status" value="1"/>
</dbReference>
<evidence type="ECO:0000256" key="5">
    <source>
        <dbReference type="SAM" id="Phobius"/>
    </source>
</evidence>
<keyword evidence="3 5" id="KW-1133">Transmembrane helix</keyword>
<dbReference type="GO" id="GO:0022857">
    <property type="term" value="F:transmembrane transporter activity"/>
    <property type="evidence" value="ECO:0007669"/>
    <property type="project" value="TreeGrafter"/>
</dbReference>
<evidence type="ECO:0000313" key="7">
    <source>
        <dbReference type="Proteomes" id="UP001251528"/>
    </source>
</evidence>
<evidence type="ECO:0000256" key="3">
    <source>
        <dbReference type="ARBA" id="ARBA00022989"/>
    </source>
</evidence>